<dbReference type="PROSITE" id="PS51257">
    <property type="entry name" value="PROKAR_LIPOPROTEIN"/>
    <property type="match status" value="1"/>
</dbReference>
<proteinExistence type="predicted"/>
<evidence type="ECO:0000313" key="2">
    <source>
        <dbReference type="Proteomes" id="UP001597509"/>
    </source>
</evidence>
<gene>
    <name evidence="1" type="ORF">ACFS6I_11530</name>
</gene>
<dbReference type="Proteomes" id="UP001597509">
    <property type="component" value="Unassembled WGS sequence"/>
</dbReference>
<organism evidence="1 2">
    <name type="scientific">Sphingobacterium anhuiense</name>
    <dbReference type="NCBI Taxonomy" id="493780"/>
    <lineage>
        <taxon>Bacteria</taxon>
        <taxon>Pseudomonadati</taxon>
        <taxon>Bacteroidota</taxon>
        <taxon>Sphingobacteriia</taxon>
        <taxon>Sphingobacteriales</taxon>
        <taxon>Sphingobacteriaceae</taxon>
        <taxon>Sphingobacterium</taxon>
    </lineage>
</organism>
<comment type="caution">
    <text evidence="1">The sequence shown here is derived from an EMBL/GenBank/DDBJ whole genome shotgun (WGS) entry which is preliminary data.</text>
</comment>
<evidence type="ECO:0008006" key="3">
    <source>
        <dbReference type="Google" id="ProtNLM"/>
    </source>
</evidence>
<protein>
    <recommendedName>
        <fullName evidence="3">Lipoprotein</fullName>
    </recommendedName>
</protein>
<name>A0ABW5YW23_9SPHI</name>
<sequence length="124" mass="14577">MKRVLLYFLSTLMLIQACWGIMIISAFYINRDYIAQYLCENRDAPQLHCQGTCVLMKKMKKAREDEKKNTENKIKESHVFVVAPVAVLDFPSYQNNAVEKANFDMRKSHYTFDRVHRILRPPSC</sequence>
<reference evidence="2" key="1">
    <citation type="journal article" date="2019" name="Int. J. Syst. Evol. Microbiol.">
        <title>The Global Catalogue of Microorganisms (GCM) 10K type strain sequencing project: providing services to taxonomists for standard genome sequencing and annotation.</title>
        <authorList>
            <consortium name="The Broad Institute Genomics Platform"/>
            <consortium name="The Broad Institute Genome Sequencing Center for Infectious Disease"/>
            <person name="Wu L."/>
            <person name="Ma J."/>
        </authorList>
    </citation>
    <scope>NUCLEOTIDE SEQUENCE [LARGE SCALE GENOMIC DNA]</scope>
    <source>
        <strain evidence="2">KCTC 22209</strain>
    </source>
</reference>
<dbReference type="RefSeq" id="WP_380920635.1">
    <property type="nucleotide sequence ID" value="NZ_JBHUPE010000004.1"/>
</dbReference>
<evidence type="ECO:0000313" key="1">
    <source>
        <dbReference type="EMBL" id="MFD2904561.1"/>
    </source>
</evidence>
<dbReference type="EMBL" id="JBHUPE010000004">
    <property type="protein sequence ID" value="MFD2904561.1"/>
    <property type="molecule type" value="Genomic_DNA"/>
</dbReference>
<keyword evidence="2" id="KW-1185">Reference proteome</keyword>
<accession>A0ABW5YW23</accession>